<comment type="similarity">
    <text evidence="1 5">Belongs to the CDC6/cdc18 family.</text>
</comment>
<keyword evidence="4 5" id="KW-0067">ATP-binding</keyword>
<dbReference type="InterPro" id="IPR036388">
    <property type="entry name" value="WH-like_DNA-bd_sf"/>
</dbReference>
<dbReference type="EMBL" id="LTAZ01000008">
    <property type="protein sequence ID" value="KYH25034.1"/>
    <property type="molecule type" value="Genomic_DNA"/>
</dbReference>
<reference evidence="7 8" key="1">
    <citation type="submission" date="2016-02" db="EMBL/GenBank/DDBJ databases">
        <title>Genome sequence of Halalkalicoccus paucihalophilus DSM 24557.</title>
        <authorList>
            <person name="Poehlein A."/>
            <person name="Daniel R."/>
        </authorList>
    </citation>
    <scope>NUCLEOTIDE SEQUENCE [LARGE SCALE GENOMIC DNA]</scope>
    <source>
        <strain evidence="7 8">DSM 24557</strain>
    </source>
</reference>
<dbReference type="Gene3D" id="1.10.8.60">
    <property type="match status" value="1"/>
</dbReference>
<dbReference type="RefSeq" id="WP_066383784.1">
    <property type="nucleotide sequence ID" value="NZ_LTAZ01000008.1"/>
</dbReference>
<dbReference type="Gene3D" id="1.10.10.10">
    <property type="entry name" value="Winged helix-like DNA-binding domain superfamily/Winged helix DNA-binding domain"/>
    <property type="match status" value="1"/>
</dbReference>
<keyword evidence="3 5" id="KW-0547">Nucleotide-binding</keyword>
<dbReference type="HAMAP" id="MF_01407">
    <property type="entry name" value="ORC1_type_DNA_replic_protein"/>
    <property type="match status" value="1"/>
</dbReference>
<dbReference type="InterPro" id="IPR050311">
    <property type="entry name" value="ORC1/CDC6"/>
</dbReference>
<feature type="domain" description="AAA+ ATPase" evidence="6">
    <location>
        <begin position="55"/>
        <end position="213"/>
    </location>
</feature>
<dbReference type="InterPro" id="IPR003593">
    <property type="entry name" value="AAA+_ATPase"/>
</dbReference>
<dbReference type="Pfam" id="PF13401">
    <property type="entry name" value="AAA_22"/>
    <property type="match status" value="1"/>
</dbReference>
<dbReference type="GO" id="GO:0005524">
    <property type="term" value="F:ATP binding"/>
    <property type="evidence" value="ECO:0007669"/>
    <property type="project" value="UniProtKB-UniRule"/>
</dbReference>
<feature type="binding site" evidence="5">
    <location>
        <position position="212"/>
    </location>
    <ligand>
        <name>ATP</name>
        <dbReference type="ChEBI" id="CHEBI:30616"/>
    </ligand>
</feature>
<dbReference type="OrthoDB" id="195574at2157"/>
<dbReference type="AlphaFoldDB" id="A0A151ABR4"/>
<comment type="caution">
    <text evidence="7">The sequence shown here is derived from an EMBL/GenBank/DDBJ whole genome shotgun (WGS) entry which is preliminary data.</text>
</comment>
<dbReference type="Pfam" id="PF09079">
    <property type="entry name" value="WHD_Cdc6"/>
    <property type="match status" value="1"/>
</dbReference>
<dbReference type="Pfam" id="PF22703">
    <property type="entry name" value="Cdc6_lid"/>
    <property type="match status" value="1"/>
</dbReference>
<dbReference type="InterPro" id="IPR055237">
    <property type="entry name" value="Cdc6_lid"/>
</dbReference>
<gene>
    <name evidence="7" type="primary">cdc6_4</name>
    <name evidence="7" type="ORF">HAPAU_28550</name>
</gene>
<evidence type="ECO:0000313" key="8">
    <source>
        <dbReference type="Proteomes" id="UP000075321"/>
    </source>
</evidence>
<comment type="function">
    <text evidence="5">Involved in regulation of DNA replication.</text>
</comment>
<dbReference type="CDD" id="cd00009">
    <property type="entry name" value="AAA"/>
    <property type="match status" value="1"/>
</dbReference>
<organism evidence="7 8">
    <name type="scientific">Halalkalicoccus paucihalophilus</name>
    <dbReference type="NCBI Taxonomy" id="1008153"/>
    <lineage>
        <taxon>Archaea</taxon>
        <taxon>Methanobacteriati</taxon>
        <taxon>Methanobacteriota</taxon>
        <taxon>Stenosarchaea group</taxon>
        <taxon>Halobacteria</taxon>
        <taxon>Halobacteriales</taxon>
        <taxon>Halococcaceae</taxon>
        <taxon>Halalkalicoccus</taxon>
    </lineage>
</organism>
<dbReference type="GO" id="GO:0006260">
    <property type="term" value="P:DNA replication"/>
    <property type="evidence" value="ECO:0007669"/>
    <property type="project" value="UniProtKB-UniRule"/>
</dbReference>
<accession>A0A151ABR4</accession>
<evidence type="ECO:0000259" key="6">
    <source>
        <dbReference type="SMART" id="SM00382"/>
    </source>
</evidence>
<dbReference type="NCBIfam" id="TIGR02928">
    <property type="entry name" value="orc1/cdc6 family replication initiation protein"/>
    <property type="match status" value="1"/>
</dbReference>
<sequence>MTRYDDLFDELAADESVFADKGALDPLAEPEDIVPWTEQERALGRILTGVTEDYLPTTVSIYGPPGTGKTITTQRLCQEFADRQSMVGVEYVNLKECRTIFSAANEILFALGGEKEGAYVGLDGVFEAIWERLEEYPEWTVLILDEIDHIQHDANYDPSDFFYRLLRGEGKLERELQLSVFLISNELLTVDLRLDSRVESAMGGEEVFFPPYDEAELRAIIGARIEVAFVDGGLSEEAFDRGVQEAAYRWGDARRTLRLFRQAGELATERKLDRVTVDCLLDSLEGTERETTVAKLRSLPLRHLVVLAAAVGTRGSDGKIIQPVRSSRIHERLQQPSTAEQFRLGERAIQKLVGELDTMGLVESWTESKGRAGRAMYVETTFDPEWVYEAQAAVAERLLPAEEY</sequence>
<feature type="binding site" evidence="5">
    <location>
        <begin position="67"/>
        <end position="71"/>
    </location>
    <ligand>
        <name>ATP</name>
        <dbReference type="ChEBI" id="CHEBI:30616"/>
    </ligand>
</feature>
<evidence type="ECO:0000256" key="4">
    <source>
        <dbReference type="ARBA" id="ARBA00022840"/>
    </source>
</evidence>
<dbReference type="SUPFAM" id="SSF52540">
    <property type="entry name" value="P-loop containing nucleoside triphosphate hydrolases"/>
    <property type="match status" value="1"/>
</dbReference>
<dbReference type="SMART" id="SM00382">
    <property type="entry name" value="AAA"/>
    <property type="match status" value="1"/>
</dbReference>
<name>A0A151ABR4_9EURY</name>
<evidence type="ECO:0000256" key="1">
    <source>
        <dbReference type="ARBA" id="ARBA00006184"/>
    </source>
</evidence>
<evidence type="ECO:0000256" key="2">
    <source>
        <dbReference type="ARBA" id="ARBA00022705"/>
    </source>
</evidence>
<dbReference type="Proteomes" id="UP000075321">
    <property type="component" value="Unassembled WGS sequence"/>
</dbReference>
<dbReference type="PANTHER" id="PTHR10763">
    <property type="entry name" value="CELL DIVISION CONTROL PROTEIN 6-RELATED"/>
    <property type="match status" value="1"/>
</dbReference>
<feature type="binding site" evidence="5">
    <location>
        <position position="224"/>
    </location>
    <ligand>
        <name>ATP</name>
        <dbReference type="ChEBI" id="CHEBI:30616"/>
    </ligand>
</feature>
<dbReference type="InterPro" id="IPR015163">
    <property type="entry name" value="Cdc6_C"/>
</dbReference>
<dbReference type="Gene3D" id="3.40.50.300">
    <property type="entry name" value="P-loop containing nucleotide triphosphate hydrolases"/>
    <property type="match status" value="1"/>
</dbReference>
<dbReference type="InterPro" id="IPR027417">
    <property type="entry name" value="P-loop_NTPase"/>
</dbReference>
<proteinExistence type="inferred from homology"/>
<dbReference type="InterPro" id="IPR049945">
    <property type="entry name" value="AAA_22"/>
</dbReference>
<evidence type="ECO:0000256" key="3">
    <source>
        <dbReference type="ARBA" id="ARBA00022741"/>
    </source>
</evidence>
<dbReference type="PANTHER" id="PTHR10763:SF26">
    <property type="entry name" value="CELL DIVISION CONTROL PROTEIN 6 HOMOLOG"/>
    <property type="match status" value="1"/>
</dbReference>
<dbReference type="PATRIC" id="fig|1008153.3.peg.2926"/>
<keyword evidence="2 5" id="KW-0235">DNA replication</keyword>
<evidence type="ECO:0000256" key="5">
    <source>
        <dbReference type="HAMAP-Rule" id="MF_01407"/>
    </source>
</evidence>
<protein>
    <recommendedName>
        <fullName evidence="5">ORC1-type DNA replication protein</fullName>
    </recommendedName>
</protein>
<dbReference type="InterPro" id="IPR014277">
    <property type="entry name" value="Orc1/Cdc6_arc"/>
</dbReference>
<dbReference type="SUPFAM" id="SSF46785">
    <property type="entry name" value="Winged helix' DNA-binding domain"/>
    <property type="match status" value="1"/>
</dbReference>
<evidence type="ECO:0000313" key="7">
    <source>
        <dbReference type="EMBL" id="KYH25034.1"/>
    </source>
</evidence>
<dbReference type="InterPro" id="IPR036390">
    <property type="entry name" value="WH_DNA-bd_sf"/>
</dbReference>
<keyword evidence="8" id="KW-1185">Reference proteome</keyword>
<dbReference type="GO" id="GO:0016887">
    <property type="term" value="F:ATP hydrolysis activity"/>
    <property type="evidence" value="ECO:0007669"/>
    <property type="project" value="InterPro"/>
</dbReference>